<dbReference type="PRINTS" id="PR00340">
    <property type="entry name" value="PIIGLNB"/>
</dbReference>
<dbReference type="GO" id="GO:0006808">
    <property type="term" value="P:regulation of nitrogen utilization"/>
    <property type="evidence" value="ECO:0007669"/>
    <property type="project" value="InterPro"/>
</dbReference>
<dbReference type="AlphaFoldDB" id="I0ICG1"/>
<accession>I0ICG1</accession>
<dbReference type="GO" id="GO:0005829">
    <property type="term" value="C:cytosol"/>
    <property type="evidence" value="ECO:0007669"/>
    <property type="project" value="TreeGrafter"/>
</dbReference>
<name>I0ICG1_PHYMF</name>
<dbReference type="InterPro" id="IPR017918">
    <property type="entry name" value="N-reg_PII_CS"/>
</dbReference>
<dbReference type="HOGENOM" id="CLU_082268_0_0_0"/>
<dbReference type="Proteomes" id="UP000007881">
    <property type="component" value="Chromosome"/>
</dbReference>
<evidence type="ECO:0000313" key="2">
    <source>
        <dbReference type="EMBL" id="BAM02949.1"/>
    </source>
</evidence>
<comment type="similarity">
    <text evidence="1">Belongs to the P(II) protein family.</text>
</comment>
<gene>
    <name evidence="2" type="ordered locus">PSMK_07900</name>
</gene>
<dbReference type="PANTHER" id="PTHR30115:SF11">
    <property type="entry name" value="NITROGEN REGULATORY PROTEIN P-II HOMOLOG"/>
    <property type="match status" value="1"/>
</dbReference>
<organism evidence="2 3">
    <name type="scientific">Phycisphaera mikurensis (strain NBRC 102666 / KCTC 22515 / FYK2301M01)</name>
    <dbReference type="NCBI Taxonomy" id="1142394"/>
    <lineage>
        <taxon>Bacteria</taxon>
        <taxon>Pseudomonadati</taxon>
        <taxon>Planctomycetota</taxon>
        <taxon>Phycisphaerae</taxon>
        <taxon>Phycisphaerales</taxon>
        <taxon>Phycisphaeraceae</taxon>
        <taxon>Phycisphaera</taxon>
    </lineage>
</organism>
<dbReference type="InterPro" id="IPR011322">
    <property type="entry name" value="N-reg_PII-like_a/b"/>
</dbReference>
<dbReference type="SUPFAM" id="SSF54913">
    <property type="entry name" value="GlnB-like"/>
    <property type="match status" value="1"/>
</dbReference>
<dbReference type="Gene3D" id="3.30.70.120">
    <property type="match status" value="1"/>
</dbReference>
<evidence type="ECO:0000313" key="3">
    <source>
        <dbReference type="Proteomes" id="UP000007881"/>
    </source>
</evidence>
<dbReference type="PROSITE" id="PS51343">
    <property type="entry name" value="PII_GLNB_DOM"/>
    <property type="match status" value="1"/>
</dbReference>
<dbReference type="eggNOG" id="COG0347">
    <property type="taxonomic scope" value="Bacteria"/>
</dbReference>
<protein>
    <submittedName>
        <fullName evidence="2">Nitrogen regulatory protein P-II</fullName>
    </submittedName>
</protein>
<dbReference type="SMART" id="SM00938">
    <property type="entry name" value="P-II"/>
    <property type="match status" value="1"/>
</dbReference>
<dbReference type="KEGG" id="phm:PSMK_07900"/>
<dbReference type="Pfam" id="PF00543">
    <property type="entry name" value="P-II"/>
    <property type="match status" value="1"/>
</dbReference>
<proteinExistence type="inferred from homology"/>
<dbReference type="InterPro" id="IPR015867">
    <property type="entry name" value="N-reg_PII/ATP_PRibTrfase_C"/>
</dbReference>
<dbReference type="GO" id="GO:0030234">
    <property type="term" value="F:enzyme regulator activity"/>
    <property type="evidence" value="ECO:0007669"/>
    <property type="project" value="InterPro"/>
</dbReference>
<dbReference type="GO" id="GO:0005524">
    <property type="term" value="F:ATP binding"/>
    <property type="evidence" value="ECO:0007669"/>
    <property type="project" value="TreeGrafter"/>
</dbReference>
<dbReference type="EMBL" id="AP012338">
    <property type="protein sequence ID" value="BAM02949.1"/>
    <property type="molecule type" value="Genomic_DNA"/>
</dbReference>
<reference evidence="2 3" key="1">
    <citation type="submission" date="2012-02" db="EMBL/GenBank/DDBJ databases">
        <title>Complete genome sequence of Phycisphaera mikurensis NBRC 102666.</title>
        <authorList>
            <person name="Ankai A."/>
            <person name="Hosoyama A."/>
            <person name="Terui Y."/>
            <person name="Sekine M."/>
            <person name="Fukai R."/>
            <person name="Kato Y."/>
            <person name="Nakamura S."/>
            <person name="Yamada-Narita S."/>
            <person name="Kawakoshi A."/>
            <person name="Fukunaga Y."/>
            <person name="Yamazaki S."/>
            <person name="Fujita N."/>
        </authorList>
    </citation>
    <scope>NUCLEOTIDE SEQUENCE [LARGE SCALE GENOMIC DNA]</scope>
    <source>
        <strain evidence="3">NBRC 102666 / KCTC 22515 / FYK2301M01</strain>
    </source>
</reference>
<dbReference type="OrthoDB" id="9802729at2"/>
<dbReference type="InterPro" id="IPR002187">
    <property type="entry name" value="N-reg_PII"/>
</dbReference>
<evidence type="ECO:0000256" key="1">
    <source>
        <dbReference type="RuleBase" id="RU003936"/>
    </source>
</evidence>
<sequence>MHMIEAIIKPSSIDGIKSKLAGLGILGMTALECKGFGKQKGHTERYRGGRMDVGFVPKVTLKIAVREEDLEKAISAIESAARTGNVGDGKVFVYPLAKVVRIRTGETDNDAL</sequence>
<keyword evidence="3" id="KW-1185">Reference proteome</keyword>
<dbReference type="PROSITE" id="PS00638">
    <property type="entry name" value="PII_GLNB_CTER"/>
    <property type="match status" value="1"/>
</dbReference>
<dbReference type="RefSeq" id="WP_014436169.1">
    <property type="nucleotide sequence ID" value="NC_017080.1"/>
</dbReference>
<dbReference type="STRING" id="1142394.PSMK_07900"/>
<dbReference type="PANTHER" id="PTHR30115">
    <property type="entry name" value="NITROGEN REGULATORY PROTEIN P-II"/>
    <property type="match status" value="1"/>
</dbReference>